<organism evidence="3 4">
    <name type="scientific">Paenibacillus silvae</name>
    <dbReference type="NCBI Taxonomy" id="1325358"/>
    <lineage>
        <taxon>Bacteria</taxon>
        <taxon>Bacillati</taxon>
        <taxon>Bacillota</taxon>
        <taxon>Bacilli</taxon>
        <taxon>Bacillales</taxon>
        <taxon>Paenibacillaceae</taxon>
        <taxon>Paenibacillus</taxon>
    </lineage>
</organism>
<dbReference type="InterPro" id="IPR024726">
    <property type="entry name" value="FhuF_C"/>
</dbReference>
<evidence type="ECO:0000259" key="2">
    <source>
        <dbReference type="Pfam" id="PF11575"/>
    </source>
</evidence>
<name>A0A2W6PB15_9BACL</name>
<evidence type="ECO:0000259" key="1">
    <source>
        <dbReference type="Pfam" id="PF06276"/>
    </source>
</evidence>
<proteinExistence type="predicted"/>
<dbReference type="AlphaFoldDB" id="A0A2W6PB15"/>
<dbReference type="EMBL" id="QKWW01000014">
    <property type="protein sequence ID" value="PZT56830.1"/>
    <property type="molecule type" value="Genomic_DNA"/>
</dbReference>
<evidence type="ECO:0000313" key="3">
    <source>
        <dbReference type="EMBL" id="PZT56830.1"/>
    </source>
</evidence>
<sequence length="321" mass="36556">MQAVQSSIVFRPQAVNELKWTLRVLYYKDEAAVRCLHAARSHSWEVSAIMGDINYTWLEQYARFSMSTPQDAVYAASLASLRDTEQARVMLTAYNEHLRADSLQTAAVYFMHSVRGLLLGIHYMNAMCDRVLDISLDNIQLHLVVKDGYPAFLFQLIDRTERAHPAPPNEGGHDSNETASAARQVMLTSYYREQLRPLIEGVAMAGEANTGQMWAQLASILRWFKTLATQMDITDHEREAVVQGYEHVITMSPDILGLRKNLLKFKPVEIDSPYQPGEKTLMKSTCCLHYKVYGGQDYCYTCPKLSKAERQMRYEAILASR</sequence>
<dbReference type="Pfam" id="PF06276">
    <property type="entry name" value="FhuF"/>
    <property type="match status" value="1"/>
</dbReference>
<gene>
    <name evidence="3" type="ORF">DN757_04095</name>
</gene>
<comment type="caution">
    <text evidence="3">The sequence shown here is derived from an EMBL/GenBank/DDBJ whole genome shotgun (WGS) entry which is preliminary data.</text>
</comment>
<protein>
    <submittedName>
        <fullName evidence="3">Uncharacterized protein</fullName>
    </submittedName>
</protein>
<accession>A0A2W6PB15</accession>
<evidence type="ECO:0000313" key="4">
    <source>
        <dbReference type="Proteomes" id="UP000249204"/>
    </source>
</evidence>
<dbReference type="Pfam" id="PF11575">
    <property type="entry name" value="FhuF_C"/>
    <property type="match status" value="1"/>
</dbReference>
<feature type="domain" description="Aerobactin siderophore biosynthesis IucA/IucC-like C-terminal" evidence="1">
    <location>
        <begin position="124"/>
        <end position="225"/>
    </location>
</feature>
<dbReference type="InterPro" id="IPR022770">
    <property type="entry name" value="IucA/IucC-like_C"/>
</dbReference>
<dbReference type="Proteomes" id="UP000249204">
    <property type="component" value="Unassembled WGS sequence"/>
</dbReference>
<dbReference type="GO" id="GO:0003824">
    <property type="term" value="F:catalytic activity"/>
    <property type="evidence" value="ECO:0007669"/>
    <property type="project" value="UniProtKB-ARBA"/>
</dbReference>
<feature type="domain" description="Ferric siderophore reductase C-terminal" evidence="2">
    <location>
        <begin position="285"/>
        <end position="304"/>
    </location>
</feature>
<reference evidence="3 4" key="1">
    <citation type="submission" date="2018-06" db="EMBL/GenBank/DDBJ databases">
        <title>Isolation of heavy metals resistant Paenibacillus silvae NC2 from Gold-Copper mine in ZiJin, China.</title>
        <authorList>
            <person name="Xu J."/>
            <person name="Mazhar H.S."/>
            <person name="Rensing C."/>
        </authorList>
    </citation>
    <scope>NUCLEOTIDE SEQUENCE [LARGE SCALE GENOMIC DNA]</scope>
    <source>
        <strain evidence="3 4">NC2</strain>
    </source>
</reference>